<evidence type="ECO:0000313" key="3">
    <source>
        <dbReference type="Proteomes" id="UP000249723"/>
    </source>
</evidence>
<dbReference type="AlphaFoldDB" id="A0A2X0MEY8"/>
<dbReference type="Proteomes" id="UP000249723">
    <property type="component" value="Unassembled WGS sequence"/>
</dbReference>
<keyword evidence="1" id="KW-0732">Signal</keyword>
<gene>
    <name evidence="2" type="ORF">BZ3500_MVSOF-1268-A1-R1_CHR6-2G08570</name>
</gene>
<dbReference type="EMBL" id="FMWP01000047">
    <property type="protein sequence ID" value="SCZ93265.1"/>
    <property type="molecule type" value="Genomic_DNA"/>
</dbReference>
<proteinExistence type="predicted"/>
<feature type="chain" id="PRO_5030060349" evidence="1">
    <location>
        <begin position="21"/>
        <end position="79"/>
    </location>
</feature>
<evidence type="ECO:0000313" key="2">
    <source>
        <dbReference type="EMBL" id="SCZ93265.1"/>
    </source>
</evidence>
<reference evidence="3" key="1">
    <citation type="submission" date="2016-10" db="EMBL/GenBank/DDBJ databases">
        <authorList>
            <person name="Jeantristanb JTB J.-T."/>
            <person name="Ricardo R."/>
        </authorList>
    </citation>
    <scope>NUCLEOTIDE SEQUENCE [LARGE SCALE GENOMIC DNA]</scope>
</reference>
<protein>
    <submittedName>
        <fullName evidence="2">BZ3500_MvSof-1268-A1-R1_Chr6-2g08570 protein</fullName>
    </submittedName>
</protein>
<keyword evidence="3" id="KW-1185">Reference proteome</keyword>
<sequence>MSTPAANLGDFLRVLMAVQAVLLTVPPRIGTSAPLEAIIPKPVARFAMEQRLPDPVLPQQASQYTLLNMARPYTSTRRH</sequence>
<feature type="signal peptide" evidence="1">
    <location>
        <begin position="1"/>
        <end position="20"/>
    </location>
</feature>
<organism evidence="2 3">
    <name type="scientific">Microbotryum saponariae</name>
    <dbReference type="NCBI Taxonomy" id="289078"/>
    <lineage>
        <taxon>Eukaryota</taxon>
        <taxon>Fungi</taxon>
        <taxon>Dikarya</taxon>
        <taxon>Basidiomycota</taxon>
        <taxon>Pucciniomycotina</taxon>
        <taxon>Microbotryomycetes</taxon>
        <taxon>Microbotryales</taxon>
        <taxon>Microbotryaceae</taxon>
        <taxon>Microbotryum</taxon>
    </lineage>
</organism>
<evidence type="ECO:0000256" key="1">
    <source>
        <dbReference type="SAM" id="SignalP"/>
    </source>
</evidence>
<name>A0A2X0MEY8_9BASI</name>
<accession>A0A2X0MEY8</accession>